<dbReference type="Proteomes" id="UP000790377">
    <property type="component" value="Unassembled WGS sequence"/>
</dbReference>
<proteinExistence type="predicted"/>
<organism evidence="1 2">
    <name type="scientific">Hygrophoropsis aurantiaca</name>
    <dbReference type="NCBI Taxonomy" id="72124"/>
    <lineage>
        <taxon>Eukaryota</taxon>
        <taxon>Fungi</taxon>
        <taxon>Dikarya</taxon>
        <taxon>Basidiomycota</taxon>
        <taxon>Agaricomycotina</taxon>
        <taxon>Agaricomycetes</taxon>
        <taxon>Agaricomycetidae</taxon>
        <taxon>Boletales</taxon>
        <taxon>Coniophorineae</taxon>
        <taxon>Hygrophoropsidaceae</taxon>
        <taxon>Hygrophoropsis</taxon>
    </lineage>
</organism>
<evidence type="ECO:0000313" key="2">
    <source>
        <dbReference type="Proteomes" id="UP000790377"/>
    </source>
</evidence>
<evidence type="ECO:0000313" key="1">
    <source>
        <dbReference type="EMBL" id="KAH7916627.1"/>
    </source>
</evidence>
<name>A0ACB8ATE8_9AGAM</name>
<dbReference type="EMBL" id="MU267590">
    <property type="protein sequence ID" value="KAH7916627.1"/>
    <property type="molecule type" value="Genomic_DNA"/>
</dbReference>
<sequence>MPPQDREYEGSSGCCSGETSGGSCSDPCAAADTGTNDWGTLQIATPIIVGGVLIALFSFYLIWRRRSESSQRRSYPLYKESIFATLRKKIGPRRTRYSLKRSSDPMTLDDSLDTPLPEHNFRRSHHLVRSESTDSTTPLTSSPSTFEYPPSPPTRHLLDPLAPPKQRRWRWWFAFHIGPQEVKPKEVDRRRFRIDGPDSSCTSHRSPTDVGHGSMEAEEDETDDASKWTTALGPVHETLEDEDSVLLIGNDRSTVHSTSMYPGAVQREVNNITPPSTTRSAAPEYTYDTTQVTQNTTTTQTTIQPIAPAPRHPKRGWIPAPPPPPPAPPVYSAHIEPPPALMRNLSVASSIRPLPSPPSHPTTFTSMRTQNSHSNHTMYQHERQLSTESMLNSQLPMSIPSSF</sequence>
<comment type="caution">
    <text evidence="1">The sequence shown here is derived from an EMBL/GenBank/DDBJ whole genome shotgun (WGS) entry which is preliminary data.</text>
</comment>
<protein>
    <submittedName>
        <fullName evidence="1">Uncharacterized protein</fullName>
    </submittedName>
</protein>
<accession>A0ACB8ATE8</accession>
<gene>
    <name evidence="1" type="ORF">BJ138DRAFT_1121734</name>
</gene>
<keyword evidence="2" id="KW-1185">Reference proteome</keyword>
<reference evidence="1" key="1">
    <citation type="journal article" date="2021" name="New Phytol.">
        <title>Evolutionary innovations through gain and loss of genes in the ectomycorrhizal Boletales.</title>
        <authorList>
            <person name="Wu G."/>
            <person name="Miyauchi S."/>
            <person name="Morin E."/>
            <person name="Kuo A."/>
            <person name="Drula E."/>
            <person name="Varga T."/>
            <person name="Kohler A."/>
            <person name="Feng B."/>
            <person name="Cao Y."/>
            <person name="Lipzen A."/>
            <person name="Daum C."/>
            <person name="Hundley H."/>
            <person name="Pangilinan J."/>
            <person name="Johnson J."/>
            <person name="Barry K."/>
            <person name="LaButti K."/>
            <person name="Ng V."/>
            <person name="Ahrendt S."/>
            <person name="Min B."/>
            <person name="Choi I.G."/>
            <person name="Park H."/>
            <person name="Plett J.M."/>
            <person name="Magnuson J."/>
            <person name="Spatafora J.W."/>
            <person name="Nagy L.G."/>
            <person name="Henrissat B."/>
            <person name="Grigoriev I.V."/>
            <person name="Yang Z.L."/>
            <person name="Xu J."/>
            <person name="Martin F.M."/>
        </authorList>
    </citation>
    <scope>NUCLEOTIDE SEQUENCE</scope>
    <source>
        <strain evidence="1">ATCC 28755</strain>
    </source>
</reference>